<evidence type="ECO:0000313" key="3">
    <source>
        <dbReference type="Proteomes" id="UP000437131"/>
    </source>
</evidence>
<evidence type="ECO:0000313" key="2">
    <source>
        <dbReference type="EMBL" id="MTF38025.1"/>
    </source>
</evidence>
<dbReference type="RefSeq" id="WP_015218060.1">
    <property type="nucleotide sequence ID" value="NZ_WMIA01000003.1"/>
</dbReference>
<keyword evidence="1" id="KW-0175">Coiled coil</keyword>
<gene>
    <name evidence="2" type="ORF">GGC33_03690</name>
</gene>
<dbReference type="EMBL" id="WMIA01000003">
    <property type="protein sequence ID" value="MTF38025.1"/>
    <property type="molecule type" value="Genomic_DNA"/>
</dbReference>
<protein>
    <recommendedName>
        <fullName evidence="4">Myosin heavy chain</fullName>
    </recommendedName>
</protein>
<feature type="coiled-coil region" evidence="1">
    <location>
        <begin position="111"/>
        <end position="319"/>
    </location>
</feature>
<evidence type="ECO:0000256" key="1">
    <source>
        <dbReference type="SAM" id="Coils"/>
    </source>
</evidence>
<comment type="caution">
    <text evidence="2">The sequence shown here is derived from an EMBL/GenBank/DDBJ whole genome shotgun (WGS) entry which is preliminary data.</text>
</comment>
<dbReference type="Proteomes" id="UP000437131">
    <property type="component" value="Unassembled WGS sequence"/>
</dbReference>
<evidence type="ECO:0008006" key="4">
    <source>
        <dbReference type="Google" id="ProtNLM"/>
    </source>
</evidence>
<organism evidence="2 3">
    <name type="scientific">Cyanobacterium aponinum 0216</name>
    <dbReference type="NCBI Taxonomy" id="2676140"/>
    <lineage>
        <taxon>Bacteria</taxon>
        <taxon>Bacillati</taxon>
        <taxon>Cyanobacteriota</taxon>
        <taxon>Cyanophyceae</taxon>
        <taxon>Oscillatoriophycideae</taxon>
        <taxon>Chroococcales</taxon>
        <taxon>Geminocystaceae</taxon>
        <taxon>Cyanobacterium</taxon>
    </lineage>
</organism>
<dbReference type="AlphaFoldDB" id="A0A844GUX1"/>
<reference evidence="2 3" key="1">
    <citation type="submission" date="2019-11" db="EMBL/GenBank/DDBJ databases">
        <title>Isolation of a new High Light Tolerant Cyanobacteria.</title>
        <authorList>
            <person name="Dobson Z."/>
            <person name="Vaughn N."/>
            <person name="Vaughn M."/>
            <person name="Fromme P."/>
            <person name="Mazor Y."/>
        </authorList>
    </citation>
    <scope>NUCLEOTIDE SEQUENCE [LARGE SCALE GENOMIC DNA]</scope>
    <source>
        <strain evidence="2 3">0216</strain>
    </source>
</reference>
<feature type="coiled-coil region" evidence="1">
    <location>
        <begin position="17"/>
        <end position="44"/>
    </location>
</feature>
<sequence>MSQAELQPTKVQIMSAFHRLLNQYQQQEAKITTKEEAIEKEKNKVLLTKVADYTVNNIVNSMATLQLDFGNLTKEIATRLENESNILIDLKKAITVEAKRLEELKQIRLVADGLYILRQEHQEKLKLLENQIEESKKLIEIQQEKLRKNWEKEQAEFEIKIAEESKLLEEARAKEEADYNYNLQISRKREMDEYEETKRNQERELNLLGKEKNKLWQERENILASQEEEFKANQEKIAQLEEQIKTEVNKARSEAIQEADREAKVKANLVEKEWEATKQGYEFKIQSLEAKIAQQNQQIDAIALQLQNATNQAQSLALKAFQSNNN</sequence>
<accession>A0A844GUX1</accession>
<name>A0A844GUX1_9CHRO</name>
<proteinExistence type="predicted"/>